<protein>
    <recommendedName>
        <fullName evidence="3">histidine kinase</fullName>
        <ecNumber evidence="3">2.7.13.3</ecNumber>
    </recommendedName>
</protein>
<dbReference type="InterPro" id="IPR003661">
    <property type="entry name" value="HisK_dim/P_dom"/>
</dbReference>
<organism evidence="13 14">
    <name type="scientific">Janthinobacterium agaricidamnosum</name>
    <dbReference type="NCBI Taxonomy" id="55508"/>
    <lineage>
        <taxon>Bacteria</taxon>
        <taxon>Pseudomonadati</taxon>
        <taxon>Pseudomonadota</taxon>
        <taxon>Betaproteobacteria</taxon>
        <taxon>Burkholderiales</taxon>
        <taxon>Oxalobacteraceae</taxon>
        <taxon>Janthinobacterium</taxon>
    </lineage>
</organism>
<dbReference type="SUPFAM" id="SSF47384">
    <property type="entry name" value="Homodimeric domain of signal transducing histidine kinase"/>
    <property type="match status" value="1"/>
</dbReference>
<evidence type="ECO:0000256" key="2">
    <source>
        <dbReference type="ARBA" id="ARBA00004651"/>
    </source>
</evidence>
<evidence type="ECO:0000256" key="3">
    <source>
        <dbReference type="ARBA" id="ARBA00012438"/>
    </source>
</evidence>
<dbReference type="GO" id="GO:0005886">
    <property type="term" value="C:plasma membrane"/>
    <property type="evidence" value="ECO:0007669"/>
    <property type="project" value="UniProtKB-SubCell"/>
</dbReference>
<dbReference type="CDD" id="cd06225">
    <property type="entry name" value="HAMP"/>
    <property type="match status" value="1"/>
</dbReference>
<evidence type="ECO:0000256" key="1">
    <source>
        <dbReference type="ARBA" id="ARBA00000085"/>
    </source>
</evidence>
<sequence length="433" mass="46608">MNRLFWRFALLVLLAIALGSGVIYFTFSRLFGDPLEHIARDQAAGQIFLLEQYIDQAPADEWLPRLNKVREVSDVTLELQPLATVLAALPAVRRAPLLQGAVVMDVGGKGFYRRVDVTGARYAGSDDDVLHAQKLPIDVGQALRMEAIRFAVIALCLLLPLGWWTRAHGRSLAALSRMADDFGRGDLAARARVSPASSIAPLAGRINDMAGRIGSLLEARKHLLLSVSHELRTPIARLEFGLELLAARHADGQPDLQRRVDAMGADVDELKNLVNELLGLMQLDHAQALPRQSFALASLLHACLAAALPRQVDASIATDLGELRGDARLLARAVGNLLGNAAKYAVARVALSAVRDGEALRIVIEDDGPGIPADQRERVFAPFYRLEREQDHAAAGHGLGLAIAARAVALHGGAIAVDDSPLGGARFTICIRA</sequence>
<evidence type="ECO:0000313" key="13">
    <source>
        <dbReference type="EMBL" id="AYM77483.1"/>
    </source>
</evidence>
<keyword evidence="7" id="KW-0547">Nucleotide-binding</keyword>
<proteinExistence type="predicted"/>
<evidence type="ECO:0000256" key="10">
    <source>
        <dbReference type="SAM" id="Phobius"/>
    </source>
</evidence>
<dbReference type="SMART" id="SM00304">
    <property type="entry name" value="HAMP"/>
    <property type="match status" value="1"/>
</dbReference>
<feature type="domain" description="HAMP" evidence="12">
    <location>
        <begin position="166"/>
        <end position="218"/>
    </location>
</feature>
<dbReference type="InterPro" id="IPR003594">
    <property type="entry name" value="HATPase_dom"/>
</dbReference>
<evidence type="ECO:0000256" key="6">
    <source>
        <dbReference type="ARBA" id="ARBA00022679"/>
    </source>
</evidence>
<dbReference type="InterPro" id="IPR004358">
    <property type="entry name" value="Sig_transdc_His_kin-like_C"/>
</dbReference>
<dbReference type="InterPro" id="IPR036097">
    <property type="entry name" value="HisK_dim/P_sf"/>
</dbReference>
<keyword evidence="8 13" id="KW-0418">Kinase</keyword>
<dbReference type="SMART" id="SM00387">
    <property type="entry name" value="HATPase_c"/>
    <property type="match status" value="1"/>
</dbReference>
<accession>A0A3G2EBZ3</accession>
<evidence type="ECO:0000256" key="5">
    <source>
        <dbReference type="ARBA" id="ARBA00022553"/>
    </source>
</evidence>
<dbReference type="EMBL" id="CP033019">
    <property type="protein sequence ID" value="AYM77483.1"/>
    <property type="molecule type" value="Genomic_DNA"/>
</dbReference>
<dbReference type="SMART" id="SM00388">
    <property type="entry name" value="HisKA"/>
    <property type="match status" value="1"/>
</dbReference>
<evidence type="ECO:0000256" key="8">
    <source>
        <dbReference type="ARBA" id="ARBA00022777"/>
    </source>
</evidence>
<dbReference type="PROSITE" id="PS50885">
    <property type="entry name" value="HAMP"/>
    <property type="match status" value="1"/>
</dbReference>
<dbReference type="InterPro" id="IPR005467">
    <property type="entry name" value="His_kinase_dom"/>
</dbReference>
<evidence type="ECO:0000256" key="9">
    <source>
        <dbReference type="ARBA" id="ARBA00022840"/>
    </source>
</evidence>
<dbReference type="Gene3D" id="3.30.565.10">
    <property type="entry name" value="Histidine kinase-like ATPase, C-terminal domain"/>
    <property type="match status" value="1"/>
</dbReference>
<dbReference type="SUPFAM" id="SSF55874">
    <property type="entry name" value="ATPase domain of HSP90 chaperone/DNA topoisomerase II/histidine kinase"/>
    <property type="match status" value="1"/>
</dbReference>
<name>A0A3G2EBZ3_9BURK</name>
<dbReference type="CDD" id="cd00082">
    <property type="entry name" value="HisKA"/>
    <property type="match status" value="1"/>
</dbReference>
<dbReference type="InterPro" id="IPR050980">
    <property type="entry name" value="2C_sensor_his_kinase"/>
</dbReference>
<reference evidence="13 14" key="1">
    <citation type="submission" date="2018-10" db="EMBL/GenBank/DDBJ databases">
        <title>Effects of UV and annual dynamics of microbial communities in freshwater RAS systems.</title>
        <authorList>
            <person name="Bekkelund A.K."/>
            <person name="Hansen B.R."/>
            <person name="Stokken H."/>
            <person name="Eriksen B.F."/>
            <person name="Kashulin N.A."/>
        </authorList>
    </citation>
    <scope>NUCLEOTIDE SEQUENCE [LARGE SCALE GENOMIC DNA]</scope>
    <source>
        <strain evidence="13 14">BHSEK</strain>
    </source>
</reference>
<gene>
    <name evidence="13" type="ORF">D9M09_18045</name>
</gene>
<feature type="domain" description="Histidine kinase" evidence="11">
    <location>
        <begin position="226"/>
        <end position="433"/>
    </location>
</feature>
<evidence type="ECO:0000256" key="7">
    <source>
        <dbReference type="ARBA" id="ARBA00022741"/>
    </source>
</evidence>
<dbReference type="PANTHER" id="PTHR44936">
    <property type="entry name" value="SENSOR PROTEIN CREC"/>
    <property type="match status" value="1"/>
</dbReference>
<keyword evidence="9" id="KW-0067">ATP-binding</keyword>
<evidence type="ECO:0000313" key="14">
    <source>
        <dbReference type="Proteomes" id="UP000279594"/>
    </source>
</evidence>
<dbReference type="GO" id="GO:0000155">
    <property type="term" value="F:phosphorelay sensor kinase activity"/>
    <property type="evidence" value="ECO:0007669"/>
    <property type="project" value="InterPro"/>
</dbReference>
<dbReference type="AlphaFoldDB" id="A0A3G2EBZ3"/>
<evidence type="ECO:0000259" key="11">
    <source>
        <dbReference type="PROSITE" id="PS50109"/>
    </source>
</evidence>
<dbReference type="PANTHER" id="PTHR44936:SF10">
    <property type="entry name" value="SENSOR PROTEIN RSTB"/>
    <property type="match status" value="1"/>
</dbReference>
<dbReference type="InterPro" id="IPR036890">
    <property type="entry name" value="HATPase_C_sf"/>
</dbReference>
<dbReference type="InterPro" id="IPR003660">
    <property type="entry name" value="HAMP_dom"/>
</dbReference>
<dbReference type="Gene3D" id="1.10.287.130">
    <property type="match status" value="1"/>
</dbReference>
<dbReference type="Proteomes" id="UP000279594">
    <property type="component" value="Chromosome"/>
</dbReference>
<keyword evidence="4" id="KW-1003">Cell membrane</keyword>
<dbReference type="RefSeq" id="WP_121670055.1">
    <property type="nucleotide sequence ID" value="NZ_CP033019.1"/>
</dbReference>
<comment type="catalytic activity">
    <reaction evidence="1">
        <text>ATP + protein L-histidine = ADP + protein N-phospho-L-histidine.</text>
        <dbReference type="EC" id="2.7.13.3"/>
    </reaction>
</comment>
<comment type="subcellular location">
    <subcellularLocation>
        <location evidence="2">Cell membrane</location>
        <topology evidence="2">Multi-pass membrane protein</topology>
    </subcellularLocation>
</comment>
<feature type="transmembrane region" description="Helical" evidence="10">
    <location>
        <begin position="6"/>
        <end position="27"/>
    </location>
</feature>
<dbReference type="Pfam" id="PF02518">
    <property type="entry name" value="HATPase_c"/>
    <property type="match status" value="1"/>
</dbReference>
<keyword evidence="14" id="KW-1185">Reference proteome</keyword>
<dbReference type="PRINTS" id="PR00344">
    <property type="entry name" value="BCTRLSENSOR"/>
</dbReference>
<keyword evidence="10" id="KW-0472">Membrane</keyword>
<dbReference type="Pfam" id="PF00512">
    <property type="entry name" value="HisKA"/>
    <property type="match status" value="1"/>
</dbReference>
<dbReference type="EC" id="2.7.13.3" evidence="3"/>
<dbReference type="PROSITE" id="PS50109">
    <property type="entry name" value="HIS_KIN"/>
    <property type="match status" value="1"/>
</dbReference>
<keyword evidence="10" id="KW-0812">Transmembrane</keyword>
<keyword evidence="5" id="KW-0597">Phosphoprotein</keyword>
<dbReference type="GO" id="GO:0005524">
    <property type="term" value="F:ATP binding"/>
    <property type="evidence" value="ECO:0007669"/>
    <property type="project" value="UniProtKB-KW"/>
</dbReference>
<evidence type="ECO:0000256" key="4">
    <source>
        <dbReference type="ARBA" id="ARBA00022475"/>
    </source>
</evidence>
<keyword evidence="6" id="KW-0808">Transferase</keyword>
<keyword evidence="10" id="KW-1133">Transmembrane helix</keyword>
<evidence type="ECO:0000259" key="12">
    <source>
        <dbReference type="PROSITE" id="PS50885"/>
    </source>
</evidence>